<dbReference type="GeneID" id="30072319"/>
<dbReference type="RefSeq" id="XP_018748707.1">
    <property type="nucleotide sequence ID" value="XM_018904570.1"/>
</dbReference>
<dbReference type="EMBL" id="DS022245">
    <property type="protein sequence ID" value="EWG42516.1"/>
    <property type="molecule type" value="Genomic_DNA"/>
</dbReference>
<dbReference type="VEuPathDB" id="FungiDB:FVEG_15443"/>
<evidence type="ECO:0000313" key="1">
    <source>
        <dbReference type="EMBL" id="EWG42516.1"/>
    </source>
</evidence>
<reference evidence="1 2" key="1">
    <citation type="journal article" date="2010" name="Nature">
        <title>Comparative genomics reveals mobile pathogenicity chromosomes in Fusarium.</title>
        <authorList>
            <person name="Ma L.J."/>
            <person name="van der Does H.C."/>
            <person name="Borkovich K.A."/>
            <person name="Coleman J.J."/>
            <person name="Daboussi M.J."/>
            <person name="Di Pietro A."/>
            <person name="Dufresne M."/>
            <person name="Freitag M."/>
            <person name="Grabherr M."/>
            <person name="Henrissat B."/>
            <person name="Houterman P.M."/>
            <person name="Kang S."/>
            <person name="Shim W.B."/>
            <person name="Woloshuk C."/>
            <person name="Xie X."/>
            <person name="Xu J.R."/>
            <person name="Antoniw J."/>
            <person name="Baker S.E."/>
            <person name="Bluhm B.H."/>
            <person name="Breakspear A."/>
            <person name="Brown D.W."/>
            <person name="Butchko R.A."/>
            <person name="Chapman S."/>
            <person name="Coulson R."/>
            <person name="Coutinho P.M."/>
            <person name="Danchin E.G."/>
            <person name="Diener A."/>
            <person name="Gale L.R."/>
            <person name="Gardiner D.M."/>
            <person name="Goff S."/>
            <person name="Hammond-Kosack K.E."/>
            <person name="Hilburn K."/>
            <person name="Hua-Van A."/>
            <person name="Jonkers W."/>
            <person name="Kazan K."/>
            <person name="Kodira C.D."/>
            <person name="Koehrsen M."/>
            <person name="Kumar L."/>
            <person name="Lee Y.H."/>
            <person name="Li L."/>
            <person name="Manners J.M."/>
            <person name="Miranda-Saavedra D."/>
            <person name="Mukherjee M."/>
            <person name="Park G."/>
            <person name="Park J."/>
            <person name="Park S.Y."/>
            <person name="Proctor R.H."/>
            <person name="Regev A."/>
            <person name="Ruiz-Roldan M.C."/>
            <person name="Sain D."/>
            <person name="Sakthikumar S."/>
            <person name="Sykes S."/>
            <person name="Schwartz D.C."/>
            <person name="Turgeon B.G."/>
            <person name="Wapinski I."/>
            <person name="Yoder O."/>
            <person name="Young S."/>
            <person name="Zeng Q."/>
            <person name="Zhou S."/>
            <person name="Galagan J."/>
            <person name="Cuomo C.A."/>
            <person name="Kistler H.C."/>
            <person name="Rep M."/>
        </authorList>
    </citation>
    <scope>NUCLEOTIDE SEQUENCE [LARGE SCALE GENOMIC DNA]</scope>
    <source>
        <strain evidence="2">M3125 / FGSC 7600</strain>
    </source>
</reference>
<dbReference type="Proteomes" id="UP000009096">
    <property type="component" value="Chromosome 2"/>
</dbReference>
<gene>
    <name evidence="1" type="ORF">FVEG_15443</name>
</gene>
<accession>W7LVC7</accession>
<dbReference type="KEGG" id="fvr:FVEG_15443"/>
<sequence length="34" mass="3949">MIFFGPALRRQQIPDVPLLRSSSRAGKYRGRRSM</sequence>
<protein>
    <submittedName>
        <fullName evidence="1">Uncharacterized protein</fullName>
    </submittedName>
</protein>
<keyword evidence="2" id="KW-1185">Reference proteome</keyword>
<dbReference type="AlphaFoldDB" id="W7LVC7"/>
<name>W7LVC7_GIBM7</name>
<organism evidence="1 2">
    <name type="scientific">Gibberella moniliformis (strain M3125 / FGSC 7600)</name>
    <name type="common">Maize ear and stalk rot fungus</name>
    <name type="synonym">Fusarium verticillioides</name>
    <dbReference type="NCBI Taxonomy" id="334819"/>
    <lineage>
        <taxon>Eukaryota</taxon>
        <taxon>Fungi</taxon>
        <taxon>Dikarya</taxon>
        <taxon>Ascomycota</taxon>
        <taxon>Pezizomycotina</taxon>
        <taxon>Sordariomycetes</taxon>
        <taxon>Hypocreomycetidae</taxon>
        <taxon>Hypocreales</taxon>
        <taxon>Nectriaceae</taxon>
        <taxon>Fusarium</taxon>
        <taxon>Fusarium fujikuroi species complex</taxon>
    </lineage>
</organism>
<evidence type="ECO:0000313" key="2">
    <source>
        <dbReference type="Proteomes" id="UP000009096"/>
    </source>
</evidence>
<proteinExistence type="predicted"/>
<dbReference type="EMBL" id="CM000579">
    <property type="protein sequence ID" value="EWG42516.1"/>
    <property type="molecule type" value="Genomic_DNA"/>
</dbReference>